<dbReference type="InterPro" id="IPR056738">
    <property type="entry name" value="NfeD1b_N"/>
</dbReference>
<evidence type="ECO:0000256" key="1">
    <source>
        <dbReference type="ARBA" id="ARBA00004141"/>
    </source>
</evidence>
<keyword evidence="10" id="KW-1185">Reference proteome</keyword>
<comment type="subcellular location">
    <subcellularLocation>
        <location evidence="1">Membrane</location>
        <topology evidence="1">Multi-pass membrane protein</topology>
    </subcellularLocation>
</comment>
<keyword evidence="9" id="KW-0645">Protease</keyword>
<feature type="transmembrane region" description="Helical" evidence="5">
    <location>
        <begin position="315"/>
        <end position="333"/>
    </location>
</feature>
<evidence type="ECO:0000313" key="9">
    <source>
        <dbReference type="EMBL" id="MBM7589860.1"/>
    </source>
</evidence>
<feature type="domain" description="NfeD1b N-terminal" evidence="8">
    <location>
        <begin position="44"/>
        <end position="227"/>
    </location>
</feature>
<dbReference type="InterPro" id="IPR012340">
    <property type="entry name" value="NA-bd_OB-fold"/>
</dbReference>
<dbReference type="AlphaFoldDB" id="A0A939BP00"/>
<evidence type="ECO:0000259" key="6">
    <source>
        <dbReference type="Pfam" id="PF01957"/>
    </source>
</evidence>
<dbReference type="Gene3D" id="3.90.226.10">
    <property type="entry name" value="2-enoyl-CoA Hydratase, Chain A, domain 1"/>
    <property type="match status" value="1"/>
</dbReference>
<evidence type="ECO:0000256" key="4">
    <source>
        <dbReference type="ARBA" id="ARBA00023136"/>
    </source>
</evidence>
<dbReference type="GO" id="GO:0006508">
    <property type="term" value="P:proteolysis"/>
    <property type="evidence" value="ECO:0007669"/>
    <property type="project" value="UniProtKB-KW"/>
</dbReference>
<evidence type="ECO:0000259" key="7">
    <source>
        <dbReference type="Pfam" id="PF24961"/>
    </source>
</evidence>
<evidence type="ECO:0000259" key="8">
    <source>
        <dbReference type="Pfam" id="PF25145"/>
    </source>
</evidence>
<keyword evidence="3 5" id="KW-1133">Transmembrane helix</keyword>
<keyword evidence="9" id="KW-0378">Hydrolase</keyword>
<feature type="domain" description="NfeD-like C-terminal" evidence="6">
    <location>
        <begin position="389"/>
        <end position="443"/>
    </location>
</feature>
<dbReference type="SUPFAM" id="SSF52096">
    <property type="entry name" value="ClpP/crotonase"/>
    <property type="match status" value="1"/>
</dbReference>
<sequence>MISTDKKFGYPLWRLLFLLQFLLLCLFTGWNSGEASAAAQKPVWVPVEQGIERGLESFLQRAFAKAEQQGADLVILHIDTPGGEIGAASSIGQLIRQAPMRVVAYIDNQAYSAGTYIALHADEIVMTPGSFIGAATPIDLAGNAADIKILSAWSQQMETAAALNGRDPQIARAMVQIEMNLPGLKEPGSVLALDAEKAKAVGYADQLVNNVNELYQHLGVAGAQVQAIEPTLGETIARFVTSPLVMSVLLIIGLAGIAVELFAPGFGIAGGLSLCAFGLYFFGHLMAGYAEWFHLGLFLIGLLLMVLELFVPGMIVGLIGFVCMISGLALAAYDIRQGLLALALAMLITVIVAVVLAKIYGIRGFWRKLILEDAQRNEAGYVAAKDQRELLGQHGLALTPLRPAGIVNIQGMRVDAVSQGAYIEPGSSVIVVQVEGARVVVSKANSKGEGE</sequence>
<dbReference type="Pfam" id="PF01957">
    <property type="entry name" value="NfeD"/>
    <property type="match status" value="1"/>
</dbReference>
<accession>A0A939BP00</accession>
<dbReference type="Pfam" id="PF24961">
    <property type="entry name" value="NfeD_membrane"/>
    <property type="match status" value="1"/>
</dbReference>
<evidence type="ECO:0000256" key="3">
    <source>
        <dbReference type="ARBA" id="ARBA00022989"/>
    </source>
</evidence>
<dbReference type="GO" id="GO:0005886">
    <property type="term" value="C:plasma membrane"/>
    <property type="evidence" value="ECO:0007669"/>
    <property type="project" value="TreeGrafter"/>
</dbReference>
<dbReference type="InterPro" id="IPR029045">
    <property type="entry name" value="ClpP/crotonase-like_dom_sf"/>
</dbReference>
<dbReference type="PANTHER" id="PTHR33507">
    <property type="entry name" value="INNER MEMBRANE PROTEIN YBBJ"/>
    <property type="match status" value="1"/>
</dbReference>
<dbReference type="EMBL" id="JAFBEB010000004">
    <property type="protein sequence ID" value="MBM7589860.1"/>
    <property type="molecule type" value="Genomic_DNA"/>
</dbReference>
<evidence type="ECO:0000256" key="2">
    <source>
        <dbReference type="ARBA" id="ARBA00022692"/>
    </source>
</evidence>
<feature type="transmembrane region" description="Helical" evidence="5">
    <location>
        <begin position="266"/>
        <end position="286"/>
    </location>
</feature>
<proteinExistence type="predicted"/>
<dbReference type="InterPro" id="IPR052165">
    <property type="entry name" value="Membrane_assoc_protease"/>
</dbReference>
<reference evidence="9" key="1">
    <citation type="submission" date="2021-01" db="EMBL/GenBank/DDBJ databases">
        <title>Genomic Encyclopedia of Type Strains, Phase IV (KMG-IV): sequencing the most valuable type-strain genomes for metagenomic binning, comparative biology and taxonomic classification.</title>
        <authorList>
            <person name="Goeker M."/>
        </authorList>
    </citation>
    <scope>NUCLEOTIDE SEQUENCE</scope>
    <source>
        <strain evidence="9">DSM 25523</strain>
    </source>
</reference>
<feature type="transmembrane region" description="Helical" evidence="5">
    <location>
        <begin position="292"/>
        <end position="310"/>
    </location>
</feature>
<dbReference type="GO" id="GO:0008233">
    <property type="term" value="F:peptidase activity"/>
    <property type="evidence" value="ECO:0007669"/>
    <property type="project" value="UniProtKB-KW"/>
</dbReference>
<evidence type="ECO:0000313" key="10">
    <source>
        <dbReference type="Proteomes" id="UP000717624"/>
    </source>
</evidence>
<dbReference type="InterPro" id="IPR002810">
    <property type="entry name" value="NfeD-like_C"/>
</dbReference>
<organism evidence="9 10">
    <name type="scientific">Brevibacillus fulvus</name>
    <dbReference type="NCBI Taxonomy" id="1125967"/>
    <lineage>
        <taxon>Bacteria</taxon>
        <taxon>Bacillati</taxon>
        <taxon>Bacillota</taxon>
        <taxon>Bacilli</taxon>
        <taxon>Bacillales</taxon>
        <taxon>Paenibacillaceae</taxon>
        <taxon>Brevibacillus</taxon>
    </lineage>
</organism>
<evidence type="ECO:0000256" key="5">
    <source>
        <dbReference type="SAM" id="Phobius"/>
    </source>
</evidence>
<feature type="transmembrane region" description="Helical" evidence="5">
    <location>
        <begin position="239"/>
        <end position="259"/>
    </location>
</feature>
<keyword evidence="4 5" id="KW-0472">Membrane</keyword>
<protein>
    <submittedName>
        <fullName evidence="9">Membrane-bound serine protease (ClpP class)</fullName>
    </submittedName>
</protein>
<comment type="caution">
    <text evidence="9">The sequence shown here is derived from an EMBL/GenBank/DDBJ whole genome shotgun (WGS) entry which is preliminary data.</text>
</comment>
<dbReference type="Pfam" id="PF25145">
    <property type="entry name" value="NfeD1b_N"/>
    <property type="match status" value="1"/>
</dbReference>
<dbReference type="SUPFAM" id="SSF141322">
    <property type="entry name" value="NfeD domain-like"/>
    <property type="match status" value="1"/>
</dbReference>
<gene>
    <name evidence="9" type="ORF">JOD01_001461</name>
</gene>
<dbReference type="InterPro" id="IPR056739">
    <property type="entry name" value="NfeD_membrane"/>
</dbReference>
<name>A0A939BP00_9BACL</name>
<dbReference type="Gene3D" id="2.40.50.140">
    <property type="entry name" value="Nucleic acid-binding proteins"/>
    <property type="match status" value="1"/>
</dbReference>
<dbReference type="PANTHER" id="PTHR33507:SF3">
    <property type="entry name" value="INNER MEMBRANE PROTEIN YBBJ"/>
    <property type="match status" value="1"/>
</dbReference>
<feature type="transmembrane region" description="Helical" evidence="5">
    <location>
        <begin position="339"/>
        <end position="360"/>
    </location>
</feature>
<dbReference type="Proteomes" id="UP000717624">
    <property type="component" value="Unassembled WGS sequence"/>
</dbReference>
<dbReference type="CDD" id="cd07021">
    <property type="entry name" value="Clp_protease_NfeD_like"/>
    <property type="match status" value="1"/>
</dbReference>
<feature type="domain" description="NfeD integral membrane" evidence="7">
    <location>
        <begin position="245"/>
        <end position="357"/>
    </location>
</feature>
<dbReference type="RefSeq" id="WP_204517588.1">
    <property type="nucleotide sequence ID" value="NZ_BAABIN010000007.1"/>
</dbReference>
<keyword evidence="2 5" id="KW-0812">Transmembrane</keyword>